<reference evidence="1 2" key="1">
    <citation type="submission" date="2020-08" db="EMBL/GenBank/DDBJ databases">
        <title>Genome sequence of Nocardioides mesophilus KACC 16243T.</title>
        <authorList>
            <person name="Hyun D.-W."/>
            <person name="Bae J.-W."/>
        </authorList>
    </citation>
    <scope>NUCLEOTIDE SEQUENCE [LARGE SCALE GENOMIC DNA]</scope>
    <source>
        <strain evidence="1 2">KACC 16243</strain>
    </source>
</reference>
<dbReference type="AlphaFoldDB" id="A0A7G9R912"/>
<gene>
    <name evidence="1" type="ORF">H9L09_16500</name>
</gene>
<evidence type="ECO:0000313" key="2">
    <source>
        <dbReference type="Proteomes" id="UP000515947"/>
    </source>
</evidence>
<proteinExistence type="predicted"/>
<dbReference type="EMBL" id="CP060713">
    <property type="protein sequence ID" value="QNN52087.1"/>
    <property type="molecule type" value="Genomic_DNA"/>
</dbReference>
<organism evidence="1 2">
    <name type="scientific">Nocardioides mesophilus</name>
    <dbReference type="NCBI Taxonomy" id="433659"/>
    <lineage>
        <taxon>Bacteria</taxon>
        <taxon>Bacillati</taxon>
        <taxon>Actinomycetota</taxon>
        <taxon>Actinomycetes</taxon>
        <taxon>Propionibacteriales</taxon>
        <taxon>Nocardioidaceae</taxon>
        <taxon>Nocardioides</taxon>
    </lineage>
</organism>
<accession>A0A7G9R912</accession>
<sequence>MQATVLRYDSETRSGTVVRDDGTEIAFGATALEGTGLRLLRAGQRVRLDVSGTGDALHVERLQILTLS</sequence>
<dbReference type="Gene3D" id="2.40.50.140">
    <property type="entry name" value="Nucleic acid-binding proteins"/>
    <property type="match status" value="1"/>
</dbReference>
<name>A0A7G9R912_9ACTN</name>
<dbReference type="Proteomes" id="UP000515947">
    <property type="component" value="Chromosome"/>
</dbReference>
<dbReference type="InterPro" id="IPR012340">
    <property type="entry name" value="NA-bd_OB-fold"/>
</dbReference>
<dbReference type="KEGG" id="nmes:H9L09_16500"/>
<protein>
    <submittedName>
        <fullName evidence="1">Cold-shock protein</fullName>
    </submittedName>
</protein>
<dbReference type="RefSeq" id="WP_187577930.1">
    <property type="nucleotide sequence ID" value="NZ_CP060713.1"/>
</dbReference>
<keyword evidence="2" id="KW-1185">Reference proteome</keyword>
<evidence type="ECO:0000313" key="1">
    <source>
        <dbReference type="EMBL" id="QNN52087.1"/>
    </source>
</evidence>